<organism evidence="3 4">
    <name type="scientific">Candidatus Merdiplasma excrementigallinarum</name>
    <dbReference type="NCBI Taxonomy" id="2840864"/>
    <lineage>
        <taxon>Bacteria</taxon>
        <taxon>Bacillati</taxon>
        <taxon>Bacillota</taxon>
        <taxon>Clostridia</taxon>
        <taxon>Lachnospirales</taxon>
        <taxon>Lachnospiraceae</taxon>
        <taxon>Lachnospiraceae incertae sedis</taxon>
        <taxon>Candidatus Merdiplasma</taxon>
    </lineage>
</organism>
<name>A0A9D1NZB4_9FIRM</name>
<feature type="transmembrane region" description="Helical" evidence="1">
    <location>
        <begin position="271"/>
        <end position="292"/>
    </location>
</feature>
<feature type="transmembrane region" description="Helical" evidence="1">
    <location>
        <begin position="227"/>
        <end position="251"/>
    </location>
</feature>
<gene>
    <name evidence="3" type="ORF">IAC80_06620</name>
</gene>
<dbReference type="InterPro" id="IPR036890">
    <property type="entry name" value="HATPase_C_sf"/>
</dbReference>
<comment type="caution">
    <text evidence="3">The sequence shown here is derived from an EMBL/GenBank/DDBJ whole genome shotgun (WGS) entry which is preliminary data.</text>
</comment>
<feature type="transmembrane region" description="Helical" evidence="1">
    <location>
        <begin position="135"/>
        <end position="157"/>
    </location>
</feature>
<evidence type="ECO:0000313" key="4">
    <source>
        <dbReference type="Proteomes" id="UP000886889"/>
    </source>
</evidence>
<feature type="transmembrane region" description="Helical" evidence="1">
    <location>
        <begin position="194"/>
        <end position="215"/>
    </location>
</feature>
<dbReference type="AlphaFoldDB" id="A0A9D1NZB4"/>
<keyword evidence="1" id="KW-0812">Transmembrane</keyword>
<accession>A0A9D1NZB4</accession>
<dbReference type="CDD" id="cd16935">
    <property type="entry name" value="HATPase_AgrC-ComD-like"/>
    <property type="match status" value="1"/>
</dbReference>
<protein>
    <submittedName>
        <fullName evidence="3">GHKL domain-containing protein</fullName>
    </submittedName>
</protein>
<keyword evidence="1" id="KW-0472">Membrane</keyword>
<dbReference type="EMBL" id="DVOS01000056">
    <property type="protein sequence ID" value="HIV23596.1"/>
    <property type="molecule type" value="Genomic_DNA"/>
</dbReference>
<evidence type="ECO:0000256" key="1">
    <source>
        <dbReference type="SAM" id="Phobius"/>
    </source>
</evidence>
<reference evidence="3" key="2">
    <citation type="journal article" date="2021" name="PeerJ">
        <title>Extensive microbial diversity within the chicken gut microbiome revealed by metagenomics and culture.</title>
        <authorList>
            <person name="Gilroy R."/>
            <person name="Ravi A."/>
            <person name="Getino M."/>
            <person name="Pursley I."/>
            <person name="Horton D.L."/>
            <person name="Alikhan N.F."/>
            <person name="Baker D."/>
            <person name="Gharbi K."/>
            <person name="Hall N."/>
            <person name="Watson M."/>
            <person name="Adriaenssens E.M."/>
            <person name="Foster-Nyarko E."/>
            <person name="Jarju S."/>
            <person name="Secka A."/>
            <person name="Antonio M."/>
            <person name="Oren A."/>
            <person name="Chaudhuri R.R."/>
            <person name="La Ragione R."/>
            <person name="Hildebrand F."/>
            <person name="Pallen M.J."/>
        </authorList>
    </citation>
    <scope>NUCLEOTIDE SEQUENCE</scope>
    <source>
        <strain evidence="3">ChiBcec6-7307</strain>
    </source>
</reference>
<evidence type="ECO:0000313" key="3">
    <source>
        <dbReference type="EMBL" id="HIV23596.1"/>
    </source>
</evidence>
<dbReference type="Pfam" id="PF14501">
    <property type="entry name" value="HATPase_c_5"/>
    <property type="match status" value="1"/>
</dbReference>
<dbReference type="Gene3D" id="3.30.565.10">
    <property type="entry name" value="Histidine kinase-like ATPase, C-terminal domain"/>
    <property type="match status" value="1"/>
</dbReference>
<dbReference type="InterPro" id="IPR032834">
    <property type="entry name" value="NatK-like_C"/>
</dbReference>
<dbReference type="Proteomes" id="UP000886889">
    <property type="component" value="Unassembled WGS sequence"/>
</dbReference>
<proteinExistence type="predicted"/>
<sequence>MSYITWDSSVCILPDGSEEPFSSDVSSNSTDLSGTYRFTGTLPDMQEAGDLVFETTGLSVTLALDNEVIWQSRADDPESSGYMSQAVIPLPSGYTGELTLTCEILDGTRALFPPLVRIMPKNLAAAETTALANRAAFPVGAAALALVLIFGIFLLGIAGKRPDFSLIPLLFAIFSLILSQLIQAQGYFFLPEKLYHILARRETDVLIIVFLLLYLAANHRRRFWKYLGIAAAWSASALLAACLVSAAAGGALVRYAAGLLSQLQAGIFSSLFYWITLWLALTSAIISAFGVLRSFTEQQVQTQSLLLKNKSMAESYQLLKNRMAERAKIYHEIRHQLTALDCLCQNRDYSAMQDLLADILREQEAQTARFTGNLTVNTILQDAAARAKQADISFRASVHIPDSLPIPETDLCSLLMNMLDNALEGAARVAPPRERAVSVRIKISGDYLALRCQNTFDGKLKRDKNGNLQTTKGDAISHGFGCRQMMKIAEKYQSVVHFDTPEEDVFLAETALLLSD</sequence>
<reference evidence="3" key="1">
    <citation type="submission" date="2020-10" db="EMBL/GenBank/DDBJ databases">
        <authorList>
            <person name="Gilroy R."/>
        </authorList>
    </citation>
    <scope>NUCLEOTIDE SEQUENCE</scope>
    <source>
        <strain evidence="3">ChiBcec6-7307</strain>
    </source>
</reference>
<feature type="transmembrane region" description="Helical" evidence="1">
    <location>
        <begin position="164"/>
        <end position="182"/>
    </location>
</feature>
<evidence type="ECO:0000259" key="2">
    <source>
        <dbReference type="Pfam" id="PF14501"/>
    </source>
</evidence>
<keyword evidence="1" id="KW-1133">Transmembrane helix</keyword>
<feature type="domain" description="Sensor histidine kinase NatK-like C-terminal" evidence="2">
    <location>
        <begin position="409"/>
        <end position="506"/>
    </location>
</feature>